<feature type="binding site" evidence="5">
    <location>
        <position position="174"/>
    </location>
    <ligand>
        <name>dimethylallyl phosphate</name>
        <dbReference type="ChEBI" id="CHEBI:88052"/>
    </ligand>
</feature>
<dbReference type="OrthoDB" id="9781577at2"/>
<organism evidence="7 8">
    <name type="scientific">Clostridium gasigenes</name>
    <dbReference type="NCBI Taxonomy" id="94869"/>
    <lineage>
        <taxon>Bacteria</taxon>
        <taxon>Bacillati</taxon>
        <taxon>Bacillota</taxon>
        <taxon>Clostridia</taxon>
        <taxon>Eubacteriales</taxon>
        <taxon>Clostridiaceae</taxon>
        <taxon>Clostridium</taxon>
    </lineage>
</organism>
<evidence type="ECO:0000256" key="1">
    <source>
        <dbReference type="ARBA" id="ARBA00022602"/>
    </source>
</evidence>
<dbReference type="PANTHER" id="PTHR43374:SF1">
    <property type="entry name" value="FLAVIN PRENYLTRANSFERASE PAD1, MITOCHONDRIAL"/>
    <property type="match status" value="1"/>
</dbReference>
<dbReference type="RefSeq" id="WP_089964724.1">
    <property type="nucleotide sequence ID" value="NZ_FNJM01000001.1"/>
</dbReference>
<protein>
    <recommendedName>
        <fullName evidence="5">Flavin prenyltransferase UbiX</fullName>
        <ecNumber evidence="5">2.5.1.129</ecNumber>
    </recommendedName>
</protein>
<dbReference type="STRING" id="94869.SAMN04488529_10162"/>
<feature type="binding site" evidence="5">
    <location>
        <position position="158"/>
    </location>
    <ligand>
        <name>dimethylallyl phosphate</name>
        <dbReference type="ChEBI" id="CHEBI:88052"/>
    </ligand>
</feature>
<comment type="catalytic activity">
    <reaction evidence="5">
        <text>dimethylallyl phosphate + FMNH2 = prenylated FMNH2 + phosphate</text>
        <dbReference type="Rhea" id="RHEA:37743"/>
        <dbReference type="ChEBI" id="CHEBI:43474"/>
        <dbReference type="ChEBI" id="CHEBI:57618"/>
        <dbReference type="ChEBI" id="CHEBI:87467"/>
        <dbReference type="ChEBI" id="CHEBI:88052"/>
        <dbReference type="EC" id="2.5.1.129"/>
    </reaction>
</comment>
<keyword evidence="4 5" id="KW-0808">Transferase</keyword>
<name>A0A1H0LCB9_9CLOT</name>
<evidence type="ECO:0000256" key="3">
    <source>
        <dbReference type="ARBA" id="ARBA00022643"/>
    </source>
</evidence>
<feature type="binding site" evidence="5">
    <location>
        <begin position="10"/>
        <end position="12"/>
    </location>
    <ligand>
        <name>FMN</name>
        <dbReference type="ChEBI" id="CHEBI:58210"/>
    </ligand>
</feature>
<comment type="caution">
    <text evidence="5">Lacks conserved residue(s) required for the propagation of feature annotation.</text>
</comment>
<dbReference type="EMBL" id="FNJM01000001">
    <property type="protein sequence ID" value="SDO65847.1"/>
    <property type="molecule type" value="Genomic_DNA"/>
</dbReference>
<feature type="binding site" evidence="5">
    <location>
        <position position="36"/>
    </location>
    <ligand>
        <name>FMN</name>
        <dbReference type="ChEBI" id="CHEBI:58210"/>
    </ligand>
</feature>
<dbReference type="HAMAP" id="MF_01984">
    <property type="entry name" value="ubiX_pad"/>
    <property type="match status" value="1"/>
</dbReference>
<dbReference type="InterPro" id="IPR004507">
    <property type="entry name" value="UbiX-like"/>
</dbReference>
<evidence type="ECO:0000256" key="4">
    <source>
        <dbReference type="ARBA" id="ARBA00022679"/>
    </source>
</evidence>
<dbReference type="NCBIfam" id="TIGR00421">
    <property type="entry name" value="ubiX_pad"/>
    <property type="match status" value="1"/>
</dbReference>
<dbReference type="AlphaFoldDB" id="A0A1H0LCB9"/>
<keyword evidence="2 5" id="KW-0285">Flavoprotein</keyword>
<dbReference type="GO" id="GO:0016831">
    <property type="term" value="F:carboxy-lyase activity"/>
    <property type="evidence" value="ECO:0007669"/>
    <property type="project" value="TreeGrafter"/>
</dbReference>
<evidence type="ECO:0000256" key="5">
    <source>
        <dbReference type="HAMAP-Rule" id="MF_01984"/>
    </source>
</evidence>
<dbReference type="Pfam" id="PF02441">
    <property type="entry name" value="Flavoprotein"/>
    <property type="match status" value="1"/>
</dbReference>
<keyword evidence="1 5" id="KW-0637">Prenyltransferase</keyword>
<keyword evidence="3 5" id="KW-0288">FMN</keyword>
<dbReference type="PANTHER" id="PTHR43374">
    <property type="entry name" value="FLAVIN PRENYLTRANSFERASE"/>
    <property type="match status" value="1"/>
</dbReference>
<feature type="binding site" evidence="5">
    <location>
        <position position="128"/>
    </location>
    <ligand>
        <name>FMN</name>
        <dbReference type="ChEBI" id="CHEBI:58210"/>
    </ligand>
</feature>
<feature type="domain" description="Flavoprotein" evidence="6">
    <location>
        <begin position="2"/>
        <end position="178"/>
    </location>
</feature>
<feature type="binding site" evidence="5">
    <location>
        <begin position="93"/>
        <end position="96"/>
    </location>
    <ligand>
        <name>FMN</name>
        <dbReference type="ChEBI" id="CHEBI:58210"/>
    </ligand>
</feature>
<comment type="function">
    <text evidence="5">Flavin prenyltransferase that catalyzes the synthesis of the prenylated FMN cofactor (prenyl-FMN) for 4-hydroxy-3-polyprenylbenzoic acid decarboxylase UbiD. The prenyltransferase is metal-independent and links a dimethylallyl moiety from dimethylallyl monophosphate (DMAP) to the flavin N5 and C6 atoms of FMN.</text>
</comment>
<dbReference type="GO" id="GO:0106141">
    <property type="term" value="F:flavin prenyltransferase activity"/>
    <property type="evidence" value="ECO:0007669"/>
    <property type="project" value="UniProtKB-EC"/>
</dbReference>
<evidence type="ECO:0000313" key="7">
    <source>
        <dbReference type="EMBL" id="SDO65847.1"/>
    </source>
</evidence>
<reference evidence="7 8" key="1">
    <citation type="submission" date="2016-10" db="EMBL/GenBank/DDBJ databases">
        <authorList>
            <person name="de Groot N.N."/>
        </authorList>
    </citation>
    <scope>NUCLEOTIDE SEQUENCE [LARGE SCALE GENOMIC DNA]</scope>
    <source>
        <strain evidence="7 8">DSM 12272</strain>
    </source>
</reference>
<dbReference type="SUPFAM" id="SSF52507">
    <property type="entry name" value="Homo-oligomeric flavin-containing Cys decarboxylases, HFCD"/>
    <property type="match status" value="1"/>
</dbReference>
<dbReference type="Gene3D" id="3.40.50.1950">
    <property type="entry name" value="Flavin prenyltransferase-like"/>
    <property type="match status" value="1"/>
</dbReference>
<proteinExistence type="inferred from homology"/>
<dbReference type="EC" id="2.5.1.129" evidence="5"/>
<evidence type="ECO:0000313" key="8">
    <source>
        <dbReference type="Proteomes" id="UP000198597"/>
    </source>
</evidence>
<accession>A0A1H0LCB9</accession>
<gene>
    <name evidence="5" type="primary">ubiX</name>
    <name evidence="7" type="ORF">SAMN04488529_10162</name>
</gene>
<keyword evidence="8" id="KW-1185">Reference proteome</keyword>
<comment type="similarity">
    <text evidence="5">Belongs to the UbiX/PAD1 family.</text>
</comment>
<sequence length="196" mass="21695">MKKIVIGITGASGSIYAKRLIEVLVNLGIQTNVVATEKGKQVFKYELSMDLDTWIGELSLQHKNIKLEDNDNLFSGVASGSNKYDAVIILPCSMGTLAQISHGLSQNLLCRAADVAMKEGRKLVIVPRETPLSTIHLENMHRLSSMGVTIIPAMPGFYHHPKSIDELVDFLVGKILDYLNINNELFKKWEDTTNGN</sequence>
<dbReference type="InterPro" id="IPR036551">
    <property type="entry name" value="Flavin_trans-like"/>
</dbReference>
<evidence type="ECO:0000256" key="2">
    <source>
        <dbReference type="ARBA" id="ARBA00022630"/>
    </source>
</evidence>
<evidence type="ECO:0000259" key="6">
    <source>
        <dbReference type="Pfam" id="PF02441"/>
    </source>
</evidence>
<dbReference type="InterPro" id="IPR003382">
    <property type="entry name" value="Flavoprotein"/>
</dbReference>
<dbReference type="Proteomes" id="UP000198597">
    <property type="component" value="Unassembled WGS sequence"/>
</dbReference>
<dbReference type="NCBIfam" id="NF004685">
    <property type="entry name" value="PRK06029.1"/>
    <property type="match status" value="1"/>
</dbReference>